<dbReference type="EMBL" id="JACYFU010000005">
    <property type="protein sequence ID" value="MBD8067040.1"/>
    <property type="molecule type" value="Genomic_DNA"/>
</dbReference>
<feature type="region of interest" description="Disordered" evidence="9">
    <location>
        <begin position="319"/>
        <end position="359"/>
    </location>
</feature>
<dbReference type="PANTHER" id="PTHR47245:SF2">
    <property type="entry name" value="PEPTIDYL-PROLYL CIS-TRANS ISOMERASE HP_0175-RELATED"/>
    <property type="match status" value="1"/>
</dbReference>
<evidence type="ECO:0000256" key="4">
    <source>
        <dbReference type="ARBA" id="ARBA00018370"/>
    </source>
</evidence>
<proteinExistence type="inferred from homology"/>
<dbReference type="Gene3D" id="1.10.8.1040">
    <property type="match status" value="1"/>
</dbReference>
<keyword evidence="5 8" id="KW-0697">Rotamase</keyword>
<evidence type="ECO:0000256" key="1">
    <source>
        <dbReference type="ARBA" id="ARBA00000971"/>
    </source>
</evidence>
<dbReference type="RefSeq" id="WP_191777772.1">
    <property type="nucleotide sequence ID" value="NZ_JACYFU010000005.1"/>
</dbReference>
<evidence type="ECO:0000256" key="9">
    <source>
        <dbReference type="SAM" id="MobiDB-lite"/>
    </source>
</evidence>
<evidence type="ECO:0000256" key="5">
    <source>
        <dbReference type="ARBA" id="ARBA00023110"/>
    </source>
</evidence>
<feature type="chain" id="PRO_5037185345" description="Parvulin-like PPIase" evidence="10">
    <location>
        <begin position="29"/>
        <end position="359"/>
    </location>
</feature>
<dbReference type="SUPFAM" id="SSF109998">
    <property type="entry name" value="Triger factor/SurA peptide-binding domain-like"/>
    <property type="match status" value="1"/>
</dbReference>
<comment type="caution">
    <text evidence="12">The sequence shown here is derived from an EMBL/GenBank/DDBJ whole genome shotgun (WGS) entry which is preliminary data.</text>
</comment>
<evidence type="ECO:0000256" key="10">
    <source>
        <dbReference type="SAM" id="SignalP"/>
    </source>
</evidence>
<dbReference type="InterPro" id="IPR046357">
    <property type="entry name" value="PPIase_dom_sf"/>
</dbReference>
<comment type="catalytic activity">
    <reaction evidence="1">
        <text>[protein]-peptidylproline (omega=180) = [protein]-peptidylproline (omega=0)</text>
        <dbReference type="Rhea" id="RHEA:16237"/>
        <dbReference type="Rhea" id="RHEA-COMP:10747"/>
        <dbReference type="Rhea" id="RHEA-COMP:10748"/>
        <dbReference type="ChEBI" id="CHEBI:83833"/>
        <dbReference type="ChEBI" id="CHEBI:83834"/>
        <dbReference type="EC" id="5.2.1.8"/>
    </reaction>
</comment>
<evidence type="ECO:0000256" key="6">
    <source>
        <dbReference type="ARBA" id="ARBA00030642"/>
    </source>
</evidence>
<dbReference type="InterPro" id="IPR000297">
    <property type="entry name" value="PPIase_PpiC"/>
</dbReference>
<dbReference type="Gene3D" id="3.10.50.40">
    <property type="match status" value="1"/>
</dbReference>
<sequence>MPNSSLRLVRTLSLAALLAAVPALGAHAQDAAAPEAPATTEAPATAPDASAAPAAPDAAAAPAAAPAPVSPDTVVATVGGQDITEADLSFAAEDMAQDLQQMPPDQRRPFLLRVLIDMKVMSNAAREAGMDKTELFAKRLNYLEERALRRAYFAEAIAGSITEQSVRDAYDAYVADFKPQEEVHASHILVETEDEAKAIKAELDGGADFAAIAKEKSIDPGAANGGDLGFFSKGMMVPPFEEAAFALEPGQVSDPVQSQFGWHIIKLEEKRQSEPPAFEQVAQQLQQQALMKAFGEKVDALMSGVEIDIKDSALAAALDDQQAGDAAAQNGDAAGMDDGAPATGEDAGTAAEETDAAAQ</sequence>
<protein>
    <recommendedName>
        <fullName evidence="4">Parvulin-like PPIase</fullName>
        <ecNumber evidence="3">5.2.1.8</ecNumber>
    </recommendedName>
    <alternativeName>
        <fullName evidence="6">Peptidyl-prolyl cis-trans isomerase plp</fullName>
    </alternativeName>
    <alternativeName>
        <fullName evidence="7">Rotamase plp</fullName>
    </alternativeName>
</protein>
<feature type="signal peptide" evidence="10">
    <location>
        <begin position="1"/>
        <end position="28"/>
    </location>
</feature>
<evidence type="ECO:0000259" key="11">
    <source>
        <dbReference type="PROSITE" id="PS50198"/>
    </source>
</evidence>
<evidence type="ECO:0000256" key="7">
    <source>
        <dbReference type="ARBA" id="ARBA00031484"/>
    </source>
</evidence>
<evidence type="ECO:0000313" key="12">
    <source>
        <dbReference type="EMBL" id="MBD8067040.1"/>
    </source>
</evidence>
<keyword evidence="13" id="KW-1185">Reference proteome</keyword>
<evidence type="ECO:0000256" key="2">
    <source>
        <dbReference type="ARBA" id="ARBA00007656"/>
    </source>
</evidence>
<dbReference type="SUPFAM" id="SSF54534">
    <property type="entry name" value="FKBP-like"/>
    <property type="match status" value="1"/>
</dbReference>
<dbReference type="Proteomes" id="UP000654108">
    <property type="component" value="Unassembled WGS sequence"/>
</dbReference>
<gene>
    <name evidence="12" type="ORF">IC608_16340</name>
</gene>
<evidence type="ECO:0000256" key="3">
    <source>
        <dbReference type="ARBA" id="ARBA00013194"/>
    </source>
</evidence>
<name>A0A927FVD9_9HYPH</name>
<comment type="similarity">
    <text evidence="2">Belongs to the PpiC/parvulin rotamase family.</text>
</comment>
<organism evidence="12 13">
    <name type="scientific">Devosia oryzisoli</name>
    <dbReference type="NCBI Taxonomy" id="2774138"/>
    <lineage>
        <taxon>Bacteria</taxon>
        <taxon>Pseudomonadati</taxon>
        <taxon>Pseudomonadota</taxon>
        <taxon>Alphaproteobacteria</taxon>
        <taxon>Hyphomicrobiales</taxon>
        <taxon>Devosiaceae</taxon>
        <taxon>Devosia</taxon>
    </lineage>
</organism>
<dbReference type="InterPro" id="IPR027304">
    <property type="entry name" value="Trigger_fact/SurA_dom_sf"/>
</dbReference>
<evidence type="ECO:0000256" key="8">
    <source>
        <dbReference type="PROSITE-ProRule" id="PRU00278"/>
    </source>
</evidence>
<dbReference type="PANTHER" id="PTHR47245">
    <property type="entry name" value="PEPTIDYLPROLYL ISOMERASE"/>
    <property type="match status" value="1"/>
</dbReference>
<keyword evidence="8 12" id="KW-0413">Isomerase</keyword>
<evidence type="ECO:0000313" key="13">
    <source>
        <dbReference type="Proteomes" id="UP000654108"/>
    </source>
</evidence>
<dbReference type="InterPro" id="IPR050245">
    <property type="entry name" value="PrsA_foldase"/>
</dbReference>
<dbReference type="PROSITE" id="PS50198">
    <property type="entry name" value="PPIC_PPIASE_2"/>
    <property type="match status" value="1"/>
</dbReference>
<dbReference type="EC" id="5.2.1.8" evidence="3"/>
<feature type="region of interest" description="Disordered" evidence="9">
    <location>
        <begin position="32"/>
        <end position="71"/>
    </location>
</feature>
<feature type="domain" description="PpiC" evidence="11">
    <location>
        <begin position="180"/>
        <end position="269"/>
    </location>
</feature>
<accession>A0A927FVD9</accession>
<dbReference type="Pfam" id="PF13616">
    <property type="entry name" value="Rotamase_3"/>
    <property type="match status" value="1"/>
</dbReference>
<dbReference type="AlphaFoldDB" id="A0A927FVD9"/>
<dbReference type="GO" id="GO:0003755">
    <property type="term" value="F:peptidyl-prolyl cis-trans isomerase activity"/>
    <property type="evidence" value="ECO:0007669"/>
    <property type="project" value="UniProtKB-KW"/>
</dbReference>
<feature type="compositionally biased region" description="Low complexity" evidence="9">
    <location>
        <begin position="319"/>
        <end position="351"/>
    </location>
</feature>
<keyword evidence="10" id="KW-0732">Signal</keyword>
<reference evidence="12" key="1">
    <citation type="submission" date="2020-09" db="EMBL/GenBank/DDBJ databases">
        <title>Genome seq and assembly of Devosia sp.</title>
        <authorList>
            <person name="Chhetri G."/>
        </authorList>
    </citation>
    <scope>NUCLEOTIDE SEQUENCE</scope>
    <source>
        <strain evidence="12">PTR5</strain>
    </source>
</reference>